<evidence type="ECO:0000313" key="3">
    <source>
        <dbReference type="Proteomes" id="UP001589750"/>
    </source>
</evidence>
<reference evidence="2 3" key="1">
    <citation type="submission" date="2024-09" db="EMBL/GenBank/DDBJ databases">
        <authorList>
            <person name="Sun Q."/>
            <person name="Mori K."/>
        </authorList>
    </citation>
    <scope>NUCLEOTIDE SEQUENCE [LARGE SCALE GENOMIC DNA]</scope>
    <source>
        <strain evidence="2 3">JCM 9626</strain>
    </source>
</reference>
<accession>A0ABV5KAR9</accession>
<proteinExistence type="predicted"/>
<organism evidence="2 3">
    <name type="scientific">Nocardioides plantarum</name>
    <dbReference type="NCBI Taxonomy" id="29299"/>
    <lineage>
        <taxon>Bacteria</taxon>
        <taxon>Bacillati</taxon>
        <taxon>Actinomycetota</taxon>
        <taxon>Actinomycetes</taxon>
        <taxon>Propionibacteriales</taxon>
        <taxon>Nocardioidaceae</taxon>
        <taxon>Nocardioides</taxon>
    </lineage>
</organism>
<gene>
    <name evidence="2" type="ORF">ACFFRI_12315</name>
</gene>
<keyword evidence="2" id="KW-0378">Hydrolase</keyword>
<keyword evidence="2" id="KW-0255">Endonuclease</keyword>
<keyword evidence="3" id="KW-1185">Reference proteome</keyword>
<comment type="caution">
    <text evidence="2">The sequence shown here is derived from an EMBL/GenBank/DDBJ whole genome shotgun (WGS) entry which is preliminary data.</text>
</comment>
<dbReference type="InterPro" id="IPR003615">
    <property type="entry name" value="HNH_nuc"/>
</dbReference>
<evidence type="ECO:0000313" key="2">
    <source>
        <dbReference type="EMBL" id="MFB9313829.1"/>
    </source>
</evidence>
<dbReference type="GO" id="GO:0004519">
    <property type="term" value="F:endonuclease activity"/>
    <property type="evidence" value="ECO:0007669"/>
    <property type="project" value="UniProtKB-KW"/>
</dbReference>
<keyword evidence="2" id="KW-0540">Nuclease</keyword>
<dbReference type="Gene3D" id="1.10.30.50">
    <property type="match status" value="1"/>
</dbReference>
<evidence type="ECO:0000259" key="1">
    <source>
        <dbReference type="SMART" id="SM00507"/>
    </source>
</evidence>
<dbReference type="SMART" id="SM00507">
    <property type="entry name" value="HNHc"/>
    <property type="match status" value="1"/>
</dbReference>
<sequence length="413" mass="45085">MKNRHAETAASSDPLLASVCAQSEAESRVQVAKLTAVLDWAAAHVAGDEEAAALLDPMVEPALHLGGSGCPVIGEFSALDLALSLGGSSDAGLAYLGKALELRHRLPRLFARVVALEVSVWKAFRVAEQTISLPPGGAEHVDRVIAPFLHSCSWAQVDRAVDAARAQFDPEEAERLRLSAAEFRHATLDLRDARTAGTIDMRATLDLSDALDLETALRDGAQTLADLGSTETLDVRRSQALGEMARLQRTLDLDTGELTSGTGRGVTLFVHLDGNDPDDPGLVDNTQSPVLVEQVRQWCEAAGTTVTVKPVIDLRTDPSTPAYRPTEAIREHVMLRDRTCVFPGCNRRHVDLDHIVPWQAGGPTAVSNLAMLCRRHHRAKTHGRWRYRVIEPGRYEWTSPTSATYLVDRRRRT</sequence>
<name>A0ABV5KAR9_9ACTN</name>
<protein>
    <submittedName>
        <fullName evidence="2">HNH endonuclease signature motif containing protein</fullName>
    </submittedName>
</protein>
<dbReference type="RefSeq" id="WP_140010221.1">
    <property type="nucleotide sequence ID" value="NZ_JBHMDG010000014.1"/>
</dbReference>
<dbReference type="EMBL" id="JBHMDG010000014">
    <property type="protein sequence ID" value="MFB9313829.1"/>
    <property type="molecule type" value="Genomic_DNA"/>
</dbReference>
<dbReference type="Pfam" id="PF01844">
    <property type="entry name" value="HNH"/>
    <property type="match status" value="1"/>
</dbReference>
<dbReference type="CDD" id="cd00085">
    <property type="entry name" value="HNHc"/>
    <property type="match status" value="1"/>
</dbReference>
<dbReference type="Proteomes" id="UP001589750">
    <property type="component" value="Unassembled WGS sequence"/>
</dbReference>
<feature type="domain" description="HNH nuclease" evidence="1">
    <location>
        <begin position="328"/>
        <end position="378"/>
    </location>
</feature>
<dbReference type="InterPro" id="IPR002711">
    <property type="entry name" value="HNH"/>
</dbReference>